<dbReference type="Proteomes" id="UP000219182">
    <property type="component" value="Unassembled WGS sequence"/>
</dbReference>
<evidence type="ECO:0000256" key="1">
    <source>
        <dbReference type="SAM" id="Phobius"/>
    </source>
</evidence>
<keyword evidence="1" id="KW-0472">Membrane</keyword>
<comment type="caution">
    <text evidence="3">The sequence shown here is derived from an EMBL/GenBank/DDBJ whole genome shotgun (WGS) entry which is preliminary data.</text>
</comment>
<evidence type="ECO:0000313" key="4">
    <source>
        <dbReference type="Proteomes" id="UP000219182"/>
    </source>
</evidence>
<reference evidence="3 4" key="1">
    <citation type="submission" date="2017-09" db="EMBL/GenBank/DDBJ databases">
        <title>Mesorhizobum sanjuanii sp. nov. isolated from nodules of Lotus tenuis in saline-alkaline lowlands of Flooding Pampa.</title>
        <authorList>
            <person name="Sannazzaro A.I."/>
            <person name="Torres Tejerizo G.A."/>
            <person name="Fontana F."/>
            <person name="Cumpa Velazquez L.M."/>
            <person name="Hansen L."/>
            <person name="Pistorio M."/>
            <person name="Estrella M.J."/>
        </authorList>
    </citation>
    <scope>NUCLEOTIDE SEQUENCE [LARGE SCALE GENOMIC DNA]</scope>
    <source>
        <strain evidence="3 4">BSA136</strain>
    </source>
</reference>
<feature type="transmembrane region" description="Helical" evidence="1">
    <location>
        <begin position="70"/>
        <end position="93"/>
    </location>
</feature>
<keyword evidence="1" id="KW-1133">Transmembrane helix</keyword>
<dbReference type="EMBL" id="NWQG01000094">
    <property type="protein sequence ID" value="PDQ20119.1"/>
    <property type="molecule type" value="Genomic_DNA"/>
</dbReference>
<feature type="chain" id="PRO_5018039456" evidence="2">
    <location>
        <begin position="22"/>
        <end position="107"/>
    </location>
</feature>
<sequence length="107" mass="11682">MLRFLFRLAAMVALSVSVIMAVLDTTRSVAASALVLTPLNTSWLAVSPDTRSAFESFVRDKAGSLLWDGVIAFVLNQPGFAVFAVLALVLYMIGYRRERPTGRFAPT</sequence>
<dbReference type="RefSeq" id="WP_097574728.1">
    <property type="nucleotide sequence ID" value="NZ_NWQG01000094.1"/>
</dbReference>
<keyword evidence="1" id="KW-0812">Transmembrane</keyword>
<keyword evidence="2" id="KW-0732">Signal</keyword>
<evidence type="ECO:0000256" key="2">
    <source>
        <dbReference type="SAM" id="SignalP"/>
    </source>
</evidence>
<name>A0A2A6FDV3_9HYPH</name>
<proteinExistence type="predicted"/>
<evidence type="ECO:0000313" key="3">
    <source>
        <dbReference type="EMBL" id="PDQ20119.1"/>
    </source>
</evidence>
<feature type="signal peptide" evidence="2">
    <location>
        <begin position="1"/>
        <end position="21"/>
    </location>
</feature>
<gene>
    <name evidence="3" type="ORF">CN311_15925</name>
</gene>
<accession>A0A2A6FDV3</accession>
<dbReference type="AlphaFoldDB" id="A0A2A6FDV3"/>
<protein>
    <submittedName>
        <fullName evidence="3">Uncharacterized protein</fullName>
    </submittedName>
</protein>
<organism evidence="3 4">
    <name type="scientific">Mesorhizobium sanjuanii</name>
    <dbReference type="NCBI Taxonomy" id="2037900"/>
    <lineage>
        <taxon>Bacteria</taxon>
        <taxon>Pseudomonadati</taxon>
        <taxon>Pseudomonadota</taxon>
        <taxon>Alphaproteobacteria</taxon>
        <taxon>Hyphomicrobiales</taxon>
        <taxon>Phyllobacteriaceae</taxon>
        <taxon>Mesorhizobium</taxon>
    </lineage>
</organism>
<keyword evidence="4" id="KW-1185">Reference proteome</keyword>